<feature type="domain" description="HTH araC/xylS-type" evidence="4">
    <location>
        <begin position="220"/>
        <end position="321"/>
    </location>
</feature>
<evidence type="ECO:0000256" key="2">
    <source>
        <dbReference type="ARBA" id="ARBA00023125"/>
    </source>
</evidence>
<sequence length="324" mass="35660">MEGWAMAVLIRTREVPAARRHDAWRSIVCDTLGPLDLRIDRDAPLHGRIDAGALGPLGVGRVRTSTPHSVHRTRGLIRRDSPELYRVVLAMSGSLLVAQDGRSARLRQGQFVIYDFGRPYELCYNAPVHLAVFSVPRASLAVPAGTVARLTAVPVTSDEGTGALTAPVLRRVTADLDGYRPASAARLSTVVTDLITTTIAERAERLDLVPEDSRERTLLLRIHSFIEQHLGDPALTPSTLAAAHHVSLRQLHRLFEPENTTAAAWIRHRRLERCRRELGDPVAGTTPVGAVGARWGFPDPAHFSRVFRRTYGVSPLEYRRAALG</sequence>
<dbReference type="InterPro" id="IPR020449">
    <property type="entry name" value="Tscrpt_reg_AraC-type_HTH"/>
</dbReference>
<organism evidence="5 6">
    <name type="scientific">Prauserella shujinwangii</name>
    <dbReference type="NCBI Taxonomy" id="1453103"/>
    <lineage>
        <taxon>Bacteria</taxon>
        <taxon>Bacillati</taxon>
        <taxon>Actinomycetota</taxon>
        <taxon>Actinomycetes</taxon>
        <taxon>Pseudonocardiales</taxon>
        <taxon>Pseudonocardiaceae</taxon>
        <taxon>Prauserella</taxon>
    </lineage>
</organism>
<evidence type="ECO:0000256" key="1">
    <source>
        <dbReference type="ARBA" id="ARBA00023015"/>
    </source>
</evidence>
<dbReference type="PANTHER" id="PTHR46796">
    <property type="entry name" value="HTH-TYPE TRANSCRIPTIONAL ACTIVATOR RHAS-RELATED"/>
    <property type="match status" value="1"/>
</dbReference>
<accession>A0A2T0LTB5</accession>
<keyword evidence="6" id="KW-1185">Reference proteome</keyword>
<dbReference type="PANTHER" id="PTHR46796:SF6">
    <property type="entry name" value="ARAC SUBFAMILY"/>
    <property type="match status" value="1"/>
</dbReference>
<keyword evidence="3" id="KW-0804">Transcription</keyword>
<dbReference type="Proteomes" id="UP000238362">
    <property type="component" value="Unassembled WGS sequence"/>
</dbReference>
<dbReference type="EMBL" id="PVNH01000006">
    <property type="protein sequence ID" value="PRX46943.1"/>
    <property type="molecule type" value="Genomic_DNA"/>
</dbReference>
<dbReference type="InterPro" id="IPR018060">
    <property type="entry name" value="HTH_AraC"/>
</dbReference>
<dbReference type="Pfam" id="PF12833">
    <property type="entry name" value="HTH_18"/>
    <property type="match status" value="1"/>
</dbReference>
<dbReference type="InterPro" id="IPR050204">
    <property type="entry name" value="AraC_XylS_family_regulators"/>
</dbReference>
<reference evidence="5 6" key="1">
    <citation type="submission" date="2018-03" db="EMBL/GenBank/DDBJ databases">
        <title>Genomic Encyclopedia of Type Strains, Phase III (KMG-III): the genomes of soil and plant-associated and newly described type strains.</title>
        <authorList>
            <person name="Whitman W."/>
        </authorList>
    </citation>
    <scope>NUCLEOTIDE SEQUENCE [LARGE SCALE GENOMIC DNA]</scope>
    <source>
        <strain evidence="5 6">CGMCC 4.7125</strain>
    </source>
</reference>
<dbReference type="GO" id="GO:0043565">
    <property type="term" value="F:sequence-specific DNA binding"/>
    <property type="evidence" value="ECO:0007669"/>
    <property type="project" value="InterPro"/>
</dbReference>
<comment type="caution">
    <text evidence="5">The sequence shown here is derived from an EMBL/GenBank/DDBJ whole genome shotgun (WGS) entry which is preliminary data.</text>
</comment>
<dbReference type="GO" id="GO:0003700">
    <property type="term" value="F:DNA-binding transcription factor activity"/>
    <property type="evidence" value="ECO:0007669"/>
    <property type="project" value="InterPro"/>
</dbReference>
<dbReference type="SMART" id="SM00342">
    <property type="entry name" value="HTH_ARAC"/>
    <property type="match status" value="1"/>
</dbReference>
<dbReference type="Gene3D" id="1.10.10.60">
    <property type="entry name" value="Homeodomain-like"/>
    <property type="match status" value="1"/>
</dbReference>
<evidence type="ECO:0000256" key="3">
    <source>
        <dbReference type="ARBA" id="ARBA00023163"/>
    </source>
</evidence>
<evidence type="ECO:0000259" key="4">
    <source>
        <dbReference type="PROSITE" id="PS01124"/>
    </source>
</evidence>
<gene>
    <name evidence="5" type="ORF">B0I33_10640</name>
</gene>
<dbReference type="SUPFAM" id="SSF46689">
    <property type="entry name" value="Homeodomain-like"/>
    <property type="match status" value="1"/>
</dbReference>
<dbReference type="InterPro" id="IPR009057">
    <property type="entry name" value="Homeodomain-like_sf"/>
</dbReference>
<dbReference type="InterPro" id="IPR035418">
    <property type="entry name" value="AraC-bd_2"/>
</dbReference>
<name>A0A2T0LTB5_9PSEU</name>
<keyword evidence="2 5" id="KW-0238">DNA-binding</keyword>
<dbReference type="Pfam" id="PF14525">
    <property type="entry name" value="AraC_binding_2"/>
    <property type="match status" value="1"/>
</dbReference>
<evidence type="ECO:0000313" key="6">
    <source>
        <dbReference type="Proteomes" id="UP000238362"/>
    </source>
</evidence>
<keyword evidence="1" id="KW-0805">Transcription regulation</keyword>
<proteinExistence type="predicted"/>
<dbReference type="OrthoDB" id="9799345at2"/>
<dbReference type="PROSITE" id="PS01124">
    <property type="entry name" value="HTH_ARAC_FAMILY_2"/>
    <property type="match status" value="1"/>
</dbReference>
<dbReference type="PRINTS" id="PR00032">
    <property type="entry name" value="HTHARAC"/>
</dbReference>
<protein>
    <submittedName>
        <fullName evidence="5">AraC-like DNA-binding protein</fullName>
    </submittedName>
</protein>
<dbReference type="AlphaFoldDB" id="A0A2T0LTB5"/>
<evidence type="ECO:0000313" key="5">
    <source>
        <dbReference type="EMBL" id="PRX46943.1"/>
    </source>
</evidence>